<proteinExistence type="predicted"/>
<evidence type="ECO:0000256" key="1">
    <source>
        <dbReference type="SAM" id="MobiDB-lite"/>
    </source>
</evidence>
<feature type="non-terminal residue" evidence="2">
    <location>
        <position position="73"/>
    </location>
</feature>
<sequence>WRPPLPSRPLRGRNISPSAASSSASSMRLSRRASTRCAVNCAFTSRACALPPRRAARPFRSVSTGPNCFRSNS</sequence>
<feature type="non-terminal residue" evidence="2">
    <location>
        <position position="1"/>
    </location>
</feature>
<accession>A0A6J4KX26</accession>
<feature type="compositionally biased region" description="Low complexity" evidence="1">
    <location>
        <begin position="8"/>
        <end position="28"/>
    </location>
</feature>
<reference evidence="2" key="1">
    <citation type="submission" date="2020-02" db="EMBL/GenBank/DDBJ databases">
        <authorList>
            <person name="Meier V. D."/>
        </authorList>
    </citation>
    <scope>NUCLEOTIDE SEQUENCE</scope>
    <source>
        <strain evidence="2">AVDCRST_MAG90</strain>
    </source>
</reference>
<dbReference type="AlphaFoldDB" id="A0A6J4KX26"/>
<feature type="region of interest" description="Disordered" evidence="1">
    <location>
        <begin position="54"/>
        <end position="73"/>
    </location>
</feature>
<gene>
    <name evidence="2" type="ORF">AVDCRST_MAG90-766</name>
</gene>
<protein>
    <submittedName>
        <fullName evidence="2">Uncharacterized protein</fullName>
    </submittedName>
</protein>
<dbReference type="EMBL" id="CADCUC010000146">
    <property type="protein sequence ID" value="CAA9316378.1"/>
    <property type="molecule type" value="Genomic_DNA"/>
</dbReference>
<organism evidence="2">
    <name type="scientific">uncultured Microvirga sp</name>
    <dbReference type="NCBI Taxonomy" id="412392"/>
    <lineage>
        <taxon>Bacteria</taxon>
        <taxon>Pseudomonadati</taxon>
        <taxon>Pseudomonadota</taxon>
        <taxon>Alphaproteobacteria</taxon>
        <taxon>Hyphomicrobiales</taxon>
        <taxon>Methylobacteriaceae</taxon>
        <taxon>Microvirga</taxon>
        <taxon>environmental samples</taxon>
    </lineage>
</organism>
<feature type="region of interest" description="Disordered" evidence="1">
    <location>
        <begin position="1"/>
        <end position="33"/>
    </location>
</feature>
<evidence type="ECO:0000313" key="2">
    <source>
        <dbReference type="EMBL" id="CAA9316378.1"/>
    </source>
</evidence>
<feature type="compositionally biased region" description="Polar residues" evidence="1">
    <location>
        <begin position="61"/>
        <end position="73"/>
    </location>
</feature>
<name>A0A6J4KX26_9HYPH</name>